<organism evidence="1 2">
    <name type="scientific">Stutzerimonas stutzeri</name>
    <name type="common">Pseudomonas stutzeri</name>
    <dbReference type="NCBI Taxonomy" id="316"/>
    <lineage>
        <taxon>Bacteria</taxon>
        <taxon>Pseudomonadati</taxon>
        <taxon>Pseudomonadota</taxon>
        <taxon>Gammaproteobacteria</taxon>
        <taxon>Pseudomonadales</taxon>
        <taxon>Pseudomonadaceae</taxon>
        <taxon>Stutzerimonas</taxon>
    </lineage>
</organism>
<proteinExistence type="predicted"/>
<comment type="caution">
    <text evidence="1">The sequence shown here is derived from an EMBL/GenBank/DDBJ whole genome shotgun (WGS) entry which is preliminary data.</text>
</comment>
<dbReference type="OrthoDB" id="6889028at2"/>
<reference evidence="1 2" key="1">
    <citation type="submission" date="2015-02" db="EMBL/GenBank/DDBJ databases">
        <title>Draft genome sequence of Pseudomonas stutzeri NT0128 isolated from wheat (Triticum turgidum) rhizosphere.</title>
        <authorList>
            <person name="Tovi N."/>
            <person name="Frenk S."/>
            <person name="Hadar Y."/>
            <person name="Minz D."/>
        </authorList>
    </citation>
    <scope>NUCLEOTIDE SEQUENCE [LARGE SCALE GENOMIC DNA]</scope>
    <source>
        <strain evidence="1 2">NT0128</strain>
    </source>
</reference>
<dbReference type="PATRIC" id="fig|316.101.peg.4032"/>
<dbReference type="Proteomes" id="UP000032487">
    <property type="component" value="Unassembled WGS sequence"/>
</dbReference>
<dbReference type="AlphaFoldDB" id="A0A0D9AMJ7"/>
<name>A0A0D9AMJ7_STUST</name>
<accession>A0A0D9AMJ7</accession>
<gene>
    <name evidence="1" type="ORF">UF78_16300</name>
</gene>
<protein>
    <submittedName>
        <fullName evidence="1">Uncharacterized protein</fullName>
    </submittedName>
</protein>
<sequence>MEEQQDKRTLHALRKHVDEMLAAGATIVSRDPVTLLRDGQTLKIRHGMLVGYSALLDLVEPISDHEWPDALRQMAIDLCIQQLDEAIRALEDKSAPARLGHSANDS</sequence>
<dbReference type="RefSeq" id="WP_045163242.1">
    <property type="nucleotide sequence ID" value="NZ_JYHV01000029.1"/>
</dbReference>
<evidence type="ECO:0000313" key="1">
    <source>
        <dbReference type="EMBL" id="KJH80621.1"/>
    </source>
</evidence>
<dbReference type="EMBL" id="JYHV01000029">
    <property type="protein sequence ID" value="KJH80621.1"/>
    <property type="molecule type" value="Genomic_DNA"/>
</dbReference>
<evidence type="ECO:0000313" key="2">
    <source>
        <dbReference type="Proteomes" id="UP000032487"/>
    </source>
</evidence>